<dbReference type="Proteomes" id="UP000051442">
    <property type="component" value="Unassembled WGS sequence"/>
</dbReference>
<gene>
    <name evidence="1" type="ORF">FD14_GL003152</name>
</gene>
<sequence length="237" mass="27137">MLTTFEINTAFSQHRPLLWVHGDRAQQVTLLPLPIQHPHKVITTVTVCHVVSTHRQLITIRPEKATIEIVVDRRQLFQDRDHLLQNLLQRFQRNAMCQYQLAALITPLPINPDLTQRWANRVAQLMMQHGLQLPYRGFDSAQSQVSAIQPILPIIQAGLTHGHTPSTIAKVISHLDNLQSLLHAADSYLETDADCRLANILHRLYPTADHYEFSRTLIQITQLIFKTDPSLAQQLRQ</sequence>
<comment type="caution">
    <text evidence="1">The sequence shown here is derived from an EMBL/GenBank/DDBJ whole genome shotgun (WGS) entry which is preliminary data.</text>
</comment>
<protein>
    <submittedName>
        <fullName evidence="1">Uncharacterized protein</fullName>
    </submittedName>
</protein>
<name>A0A0R2FC51_9LACO</name>
<accession>A0A0R2FC51</accession>
<reference evidence="1 2" key="1">
    <citation type="journal article" date="2015" name="Genome Announc.">
        <title>Expanding the biotechnology potential of lactobacilli through comparative genomics of 213 strains and associated genera.</title>
        <authorList>
            <person name="Sun Z."/>
            <person name="Harris H.M."/>
            <person name="McCann A."/>
            <person name="Guo C."/>
            <person name="Argimon S."/>
            <person name="Zhang W."/>
            <person name="Yang X."/>
            <person name="Jeffery I.B."/>
            <person name="Cooney J.C."/>
            <person name="Kagawa T.F."/>
            <person name="Liu W."/>
            <person name="Song Y."/>
            <person name="Salvetti E."/>
            <person name="Wrobel A."/>
            <person name="Rasinkangas P."/>
            <person name="Parkhill J."/>
            <person name="Rea M.C."/>
            <person name="O'Sullivan O."/>
            <person name="Ritari J."/>
            <person name="Douillard F.P."/>
            <person name="Paul Ross R."/>
            <person name="Yang R."/>
            <person name="Briner A.E."/>
            <person name="Felis G.E."/>
            <person name="de Vos W.M."/>
            <person name="Barrangou R."/>
            <person name="Klaenhammer T.R."/>
            <person name="Caufield P.W."/>
            <person name="Cui Y."/>
            <person name="Zhang H."/>
            <person name="O'Toole P.W."/>
        </authorList>
    </citation>
    <scope>NUCLEOTIDE SEQUENCE [LARGE SCALE GENOMIC DNA]</scope>
    <source>
        <strain evidence="1 2">DSM 23365</strain>
    </source>
</reference>
<dbReference type="PATRIC" id="fig|1423804.4.peg.3386"/>
<organism evidence="1 2">
    <name type="scientific">Secundilactobacillus similis DSM 23365 = JCM 2765</name>
    <dbReference type="NCBI Taxonomy" id="1423804"/>
    <lineage>
        <taxon>Bacteria</taxon>
        <taxon>Bacillati</taxon>
        <taxon>Bacillota</taxon>
        <taxon>Bacilli</taxon>
        <taxon>Lactobacillales</taxon>
        <taxon>Lactobacillaceae</taxon>
        <taxon>Secundilactobacillus</taxon>
    </lineage>
</organism>
<evidence type="ECO:0000313" key="2">
    <source>
        <dbReference type="Proteomes" id="UP000051442"/>
    </source>
</evidence>
<evidence type="ECO:0000313" key="1">
    <source>
        <dbReference type="EMBL" id="KRN26081.1"/>
    </source>
</evidence>
<dbReference type="STRING" id="1423804.FD14_GL003152"/>
<dbReference type="RefSeq" id="WP_054734791.1">
    <property type="nucleotide sequence ID" value="NZ_AYZM01000046.1"/>
</dbReference>
<dbReference type="EMBL" id="AYZM01000046">
    <property type="protein sequence ID" value="KRN26081.1"/>
    <property type="molecule type" value="Genomic_DNA"/>
</dbReference>
<dbReference type="AlphaFoldDB" id="A0A0R2FC51"/>
<proteinExistence type="predicted"/>
<keyword evidence="2" id="KW-1185">Reference proteome</keyword>